<keyword evidence="3" id="KW-1185">Reference proteome</keyword>
<dbReference type="PANTHER" id="PTHR37317">
    <property type="entry name" value="BLR8090 PROTEIN"/>
    <property type="match status" value="1"/>
</dbReference>
<dbReference type="HOGENOM" id="CLU_022524_0_0_9"/>
<name>C0EGL7_9FIRM</name>
<dbReference type="eggNOG" id="COG0553">
    <property type="taxonomic scope" value="Bacteria"/>
</dbReference>
<dbReference type="STRING" id="537013.CLOSTMETH_03010"/>
<dbReference type="PANTHER" id="PTHR37317:SF1">
    <property type="entry name" value="ZINC-RIBBON DOMAIN-CONTAINING PROTEIN-RELATED"/>
    <property type="match status" value="1"/>
</dbReference>
<feature type="domain" description="Treble clef zinc finger" evidence="1">
    <location>
        <begin position="505"/>
        <end position="558"/>
    </location>
</feature>
<dbReference type="Proteomes" id="UP000003340">
    <property type="component" value="Unassembled WGS sequence"/>
</dbReference>
<organism evidence="2 3">
    <name type="scientific">[Clostridium] methylpentosum DSM 5476</name>
    <dbReference type="NCBI Taxonomy" id="537013"/>
    <lineage>
        <taxon>Bacteria</taxon>
        <taxon>Bacillati</taxon>
        <taxon>Bacillota</taxon>
        <taxon>Clostridia</taxon>
        <taxon>Eubacteriales</taxon>
        <taxon>Oscillospiraceae</taxon>
        <taxon>Oscillospiraceae incertae sedis</taxon>
    </lineage>
</organism>
<feature type="domain" description="Treble clef zinc finger" evidence="1">
    <location>
        <begin position="86"/>
        <end position="139"/>
    </location>
</feature>
<feature type="domain" description="Treble clef zinc finger" evidence="1">
    <location>
        <begin position="154"/>
        <end position="209"/>
    </location>
</feature>
<accession>C0EGL7</accession>
<dbReference type="Pfam" id="PF14311">
    <property type="entry name" value="DUF4379"/>
    <property type="match status" value="8"/>
</dbReference>
<evidence type="ECO:0000313" key="3">
    <source>
        <dbReference type="Proteomes" id="UP000003340"/>
    </source>
</evidence>
<protein>
    <recommendedName>
        <fullName evidence="1">Treble clef zinc finger domain-containing protein</fullName>
    </recommendedName>
</protein>
<reference evidence="2 3" key="1">
    <citation type="submission" date="2009-01" db="EMBL/GenBank/DDBJ databases">
        <authorList>
            <person name="Fulton L."/>
            <person name="Clifton S."/>
            <person name="Fulton B."/>
            <person name="Xu J."/>
            <person name="Minx P."/>
            <person name="Pepin K.H."/>
            <person name="Johnson M."/>
            <person name="Bhonagiri V."/>
            <person name="Nash W.E."/>
            <person name="Mardis E.R."/>
            <person name="Wilson R.K."/>
        </authorList>
    </citation>
    <scope>NUCLEOTIDE SEQUENCE [LARGE SCALE GENOMIC DNA]</scope>
    <source>
        <strain evidence="2 3">DSM 5476</strain>
    </source>
</reference>
<evidence type="ECO:0000313" key="2">
    <source>
        <dbReference type="EMBL" id="EEG29360.1"/>
    </source>
</evidence>
<gene>
    <name evidence="2" type="ORF">CLOSTMETH_03010</name>
</gene>
<dbReference type="AlphaFoldDB" id="C0EGL7"/>
<dbReference type="eggNOG" id="COG1996">
    <property type="taxonomic scope" value="Bacteria"/>
</dbReference>
<feature type="domain" description="Treble clef zinc finger" evidence="1">
    <location>
        <begin position="297"/>
        <end position="349"/>
    </location>
</feature>
<sequence length="636" mass="72652">MLWLVESESPLTEYVREGDVLTYYDPSPYTNMNQLVCYVFTWLEALIGEAIHWSPPDFIRDHTKIEQTYYHERKKRSLAVLYPDLTGEWSEKNESSPDTVMPGSSLKAIWNCAKCHREYSATVANRTKQSSGCPYCAGKLPTEENNAAVLYPHLLAEWDSEKNDKSLYELLPNTKYLASWVCRDCGHRWETMLYNRASSKGSRCPVCARTIPTEETSLAAKNPALAALWHPEKNGDTTPDKVMAQSNKQWWWRCEKGHEWQGRPNSMTKTDPSRLCPYCNNRKVCPENCLETVNPSLAAQWHPEKNGSLTPQDVTFSSPKGVWWRCSRGHTFRASVYNRNIKQTGCPYCINLKVSADNCLEAVFPTLAAQWHPSKNMPLTPRDVTAQSSKNVWWRCERGHEWRAQVNKRSVRGQNCPYCSGRRVSPEHCLASVCPDLAREWHPEKNKPLTPKEVSPCSGQTVWWSCERGHEWQASISNRRKGRGCPQCAKRTRKGITLDVASPSLAAQWHPVRNSLPPSAYLAHSNKKVWWRCEKGHEWQATPDTRMNGSGCPYCSGRLPNEENCLATVNPPLAAEWDYERNKPLTPDQVLPRSMQKVCWVCRTCGYHWTAPIAYRADGSGCPACRQNRKRRKVDG</sequence>
<feature type="domain" description="Treble clef zinc finger" evidence="1">
    <location>
        <begin position="225"/>
        <end position="282"/>
    </location>
</feature>
<dbReference type="InterPro" id="IPR025487">
    <property type="entry name" value="DUF4379"/>
</dbReference>
<comment type="caution">
    <text evidence="2">The sequence shown here is derived from an EMBL/GenBank/DDBJ whole genome shotgun (WGS) entry which is preliminary data.</text>
</comment>
<proteinExistence type="predicted"/>
<evidence type="ECO:0000259" key="1">
    <source>
        <dbReference type="Pfam" id="PF14311"/>
    </source>
</evidence>
<reference evidence="2 3" key="2">
    <citation type="submission" date="2009-02" db="EMBL/GenBank/DDBJ databases">
        <title>Draft genome sequence of Clostridium methylpentosum (DSM 5476).</title>
        <authorList>
            <person name="Sudarsanam P."/>
            <person name="Ley R."/>
            <person name="Guruge J."/>
            <person name="Turnbaugh P.J."/>
            <person name="Mahowald M."/>
            <person name="Liep D."/>
            <person name="Gordon J."/>
        </authorList>
    </citation>
    <scope>NUCLEOTIDE SEQUENCE [LARGE SCALE GENOMIC DNA]</scope>
    <source>
        <strain evidence="2 3">DSM 5476</strain>
    </source>
</reference>
<feature type="domain" description="Treble clef zinc finger" evidence="1">
    <location>
        <begin position="437"/>
        <end position="491"/>
    </location>
</feature>
<feature type="domain" description="Treble clef zinc finger" evidence="1">
    <location>
        <begin position="367"/>
        <end position="422"/>
    </location>
</feature>
<dbReference type="EMBL" id="ACEC01000104">
    <property type="protein sequence ID" value="EEG29360.1"/>
    <property type="molecule type" value="Genomic_DNA"/>
</dbReference>
<feature type="domain" description="Treble clef zinc finger" evidence="1">
    <location>
        <begin position="573"/>
        <end position="627"/>
    </location>
</feature>